<feature type="region of interest" description="Disordered" evidence="4">
    <location>
        <begin position="960"/>
        <end position="1000"/>
    </location>
</feature>
<dbReference type="Gene3D" id="1.25.40.1040">
    <property type="match status" value="3"/>
</dbReference>
<keyword evidence="5" id="KW-0012">Acyltransferase</keyword>
<proteinExistence type="predicted"/>
<name>A0A1D3TFN8_PLAMA</name>
<dbReference type="EC" id="2.3.1.88" evidence="5"/>
<feature type="compositionally biased region" description="Basic and acidic residues" evidence="4">
    <location>
        <begin position="960"/>
        <end position="969"/>
    </location>
</feature>
<dbReference type="SUPFAM" id="SSF48452">
    <property type="entry name" value="TPR-like"/>
    <property type="match status" value="1"/>
</dbReference>
<dbReference type="Gene3D" id="1.25.40.1010">
    <property type="match status" value="2"/>
</dbReference>
<dbReference type="Pfam" id="PF12569">
    <property type="entry name" value="NatA_aux_su"/>
    <property type="match status" value="1"/>
</dbReference>
<organism evidence="5 6">
    <name type="scientific">Plasmodium malariae</name>
    <dbReference type="NCBI Taxonomy" id="5858"/>
    <lineage>
        <taxon>Eukaryota</taxon>
        <taxon>Sar</taxon>
        <taxon>Alveolata</taxon>
        <taxon>Apicomplexa</taxon>
        <taxon>Aconoidasida</taxon>
        <taxon>Haemosporida</taxon>
        <taxon>Plasmodiidae</taxon>
        <taxon>Plasmodium</taxon>
        <taxon>Plasmodium (Plasmodium)</taxon>
    </lineage>
</organism>
<dbReference type="PANTHER" id="PTHR22767">
    <property type="entry name" value="N-TERMINAL ACETYLTRANSFERASE-RELATED"/>
    <property type="match status" value="1"/>
</dbReference>
<protein>
    <submittedName>
        <fullName evidence="5">N-alpha-acetyltransferase 15, NatA auxiliary subunit, putative</fullName>
        <ecNumber evidence="5">2.3.1.88</ecNumber>
    </submittedName>
</protein>
<dbReference type="InterPro" id="IPR019734">
    <property type="entry name" value="TPR_rpt"/>
</dbReference>
<feature type="compositionally biased region" description="Basic and acidic residues" evidence="4">
    <location>
        <begin position="596"/>
        <end position="614"/>
    </location>
</feature>
<dbReference type="PANTHER" id="PTHR22767:SF2">
    <property type="entry name" value="N(ALPHA)-ACETYLTRANSFERASE 15_16, ISOFORM A"/>
    <property type="match status" value="1"/>
</dbReference>
<dbReference type="OMA" id="IFPHHNY"/>
<dbReference type="OrthoDB" id="10263032at2759"/>
<feature type="compositionally biased region" description="Low complexity" evidence="4">
    <location>
        <begin position="970"/>
        <end position="984"/>
    </location>
</feature>
<dbReference type="Proteomes" id="UP000219813">
    <property type="component" value="Chromosome 14"/>
</dbReference>
<evidence type="ECO:0000256" key="1">
    <source>
        <dbReference type="ARBA" id="ARBA00022737"/>
    </source>
</evidence>
<evidence type="ECO:0000256" key="2">
    <source>
        <dbReference type="ARBA" id="ARBA00022803"/>
    </source>
</evidence>
<dbReference type="KEGG" id="pmal:PMUG01_14077300"/>
<gene>
    <name evidence="5" type="primary">PmUG01_14077300</name>
    <name evidence="5" type="ORF">PMUG01_14077300</name>
</gene>
<dbReference type="SMART" id="SM00028">
    <property type="entry name" value="TPR"/>
    <property type="match status" value="2"/>
</dbReference>
<keyword evidence="5" id="KW-0808">Transferase</keyword>
<feature type="repeat" description="TPR" evidence="3">
    <location>
        <begin position="85"/>
        <end position="118"/>
    </location>
</feature>
<dbReference type="GeneID" id="39872084"/>
<dbReference type="InterPro" id="IPR021183">
    <property type="entry name" value="NatA_aux_su"/>
</dbReference>
<dbReference type="EMBL" id="LT594635">
    <property type="protein sequence ID" value="SCP03713.1"/>
    <property type="molecule type" value="Genomic_DNA"/>
</dbReference>
<dbReference type="RefSeq" id="XP_028864666.1">
    <property type="nucleotide sequence ID" value="XM_029008370.1"/>
</dbReference>
<dbReference type="VEuPathDB" id="PlasmoDB:PmUG01_14077300"/>
<reference evidence="5 6" key="1">
    <citation type="submission" date="2016-06" db="EMBL/GenBank/DDBJ databases">
        <authorList>
            <consortium name="Pathogen Informatics"/>
        </authorList>
    </citation>
    <scope>NUCLEOTIDE SEQUENCE [LARGE SCALE GENOMIC DNA]</scope>
</reference>
<keyword evidence="1" id="KW-0677">Repeat</keyword>
<dbReference type="SUPFAM" id="SSF81901">
    <property type="entry name" value="HCP-like"/>
    <property type="match status" value="1"/>
</dbReference>
<dbReference type="GO" id="GO:0005737">
    <property type="term" value="C:cytoplasm"/>
    <property type="evidence" value="ECO:0007669"/>
    <property type="project" value="TreeGrafter"/>
</dbReference>
<evidence type="ECO:0000256" key="4">
    <source>
        <dbReference type="SAM" id="MobiDB-lite"/>
    </source>
</evidence>
<sequence>MKKEITDCNKLPNKEMNNFRLMTQLIELKKHKKAYKICEQILKKYPKNGETLAVKGYLLNLMDEKNKVEAFKLIKEGIINNLSSSFCWYLYGCLYKTYKNYDEALKCYMKSLQLNKYDYKALKETCILLLYLQRYEQFKDIRVDIYNDTSKSVRDKSILIFSFHLLKQYEKCLIIIKQVEKDLLNDSEVTNNEKHDILTYMAEILLEGKMYKECLSFLKTYEKEFKDMLWYNQIVALGYLYENNFYQANLFFKKAFSLNYENLNILLLILYTENDYYVSDAGVIGSSARAVHSADYKVEGMHKHNESLSKGSAPLNKQDTPLSERHKRGKALSSLFYLDYKDEHKMNEKLNVDKDVKVLLHEFILDIYGSNRNLKLLTKVEKNILNDYICYNLDMKKYDIYTISEFYNFINLNIINENHFKEGLDSENMDSFINTLRENVKEETNKKNVSSSLDVYSYNNIHWCEHFGVDLLYNHKRRFEKCMNSLHFYKVKNLNKEEEELFEKYFTSIQKIYRNSNLVKIFPLYFYNEEKFAYHAEKILRTLCFQKCLTVFSYFKPLFTYKNIKIMLFLLHKYVEHYDQIKQVCAFEELEKEAEMDGGKYEEKEEKEGDHYDNRCNLSSNSVGEKYDKEERLNQEKNNEAYDNFEKREFIVEENENNHVDAQETNERTTSTDRCNQSRIECNNNDYMNKGRNENIDNMEVDQICSNPNNKRMENVLEDNEEIKGIIGMSTPLGMEKSKKLDRGEDEKKNCNNDKKKKEIKLDLKKKILTKEEKNEYFILCIYSFISQIYDYINCTEEALTLIDKCINIIRYKINEPLKYELIFIKGLIYKRNGNYLEAYKLLENCRNFNIADRYINSKTIKTCVKCGLVKDARKMASIFTNPLDNNFIKNIYDTHCFWLEYSIAQGYMNRHPNIHVHKYLLVGSDNIYHFEGDSNEDAGGGEGIDTGSDVDTHLNVHADKHTDRESCSKESNSNVKSSSHQNSMPDNRSQFNRSERKKKRNVDIQKFSLKKSILLDNDLLSKNEFNDYSKGLHLLHLGHKQFVEIHEDQICFYYYTLRKMLYRSYRHILFMTSQIFSSRFYRKFGKFLIKTLLHMYDYSICDKNDNNKSNKKKNKDTNPNQEDNEYYEHIRKDPLENAMIYMNTFLSQPNVDVSVHTLHYEIEKRTSKDHLKMIDIILKIKSIFPYHNYNYKMATLISHFLCTVSFDNPHEERNKEITNKLNKLLGLNYSLYNEELLKQVRKQYMEDFVKFFNEYKKGDLRYYQSVLEMHMDNEEKIDERILGNISMTPKKNKMGRCFKFLKFLINSRKKHSELVTVIDHFKGGVPVSNSFSVRPEKRKK</sequence>
<keyword evidence="2 3" id="KW-0802">TPR repeat</keyword>
<dbReference type="InterPro" id="IPR011990">
    <property type="entry name" value="TPR-like_helical_dom_sf"/>
</dbReference>
<dbReference type="PROSITE" id="PS50005">
    <property type="entry name" value="TPR"/>
    <property type="match status" value="1"/>
</dbReference>
<feature type="region of interest" description="Disordered" evidence="4">
    <location>
        <begin position="596"/>
        <end position="622"/>
    </location>
</feature>
<accession>A0A1D3TFN8</accession>
<dbReference type="GO" id="GO:0016746">
    <property type="term" value="F:acyltransferase activity"/>
    <property type="evidence" value="ECO:0007669"/>
    <property type="project" value="UniProtKB-KW"/>
</dbReference>
<evidence type="ECO:0000313" key="6">
    <source>
        <dbReference type="Proteomes" id="UP000219813"/>
    </source>
</evidence>
<keyword evidence="6" id="KW-1185">Reference proteome</keyword>
<evidence type="ECO:0000313" key="5">
    <source>
        <dbReference type="EMBL" id="SCP03713.1"/>
    </source>
</evidence>
<evidence type="ECO:0000256" key="3">
    <source>
        <dbReference type="PROSITE-ProRule" id="PRU00339"/>
    </source>
</evidence>